<comment type="caution">
    <text evidence="2">The sequence shown here is derived from an EMBL/GenBank/DDBJ whole genome shotgun (WGS) entry which is preliminary data.</text>
</comment>
<sequence length="330" mass="36387">MKAIVHEHKQGISGLTYREMDVRTPGAEEVLLKVNVGGLNRRDVAVVENKHDPESGPFIPGSDASATIEETGADVKDFQNGEEVIIYPGLGWKEKSDAPPEGYEIVGFPKDGTFAEYIVMPAENVRKKPDHLTLDESGVLSLAALTAYRVMFTRGNISEEDTILLPGIGSGVLTYALKFAKAVGARVIVTSRSEDKMKEALDIGADRAVFTYDDWNEVLHDETIDVVVESIGGETFQKSIDAVRRGGTIVTFGATTKDTFELDIRSFFYGQYNLLGSTMGSMEEWVDMLQFIEKHGIHPVVDKMFSAENCQEAFTYIKESKNLGKIGIKF</sequence>
<dbReference type="Proteomes" id="UP000198647">
    <property type="component" value="Unassembled WGS sequence"/>
</dbReference>
<evidence type="ECO:0000313" key="2">
    <source>
        <dbReference type="EMBL" id="SDX27388.1"/>
    </source>
</evidence>
<dbReference type="PANTHER" id="PTHR45033">
    <property type="match status" value="1"/>
</dbReference>
<keyword evidence="3" id="KW-1185">Reference proteome</keyword>
<dbReference type="InterPro" id="IPR036291">
    <property type="entry name" value="NAD(P)-bd_dom_sf"/>
</dbReference>
<dbReference type="PANTHER" id="PTHR45033:SF3">
    <property type="entry name" value="DEHYDROGENASE, PUTATIVE (AFU_ORTHOLOGUE AFUA_2G13270)-RELATED"/>
    <property type="match status" value="1"/>
</dbReference>
<dbReference type="InterPro" id="IPR052711">
    <property type="entry name" value="Zinc_ADH-like"/>
</dbReference>
<dbReference type="InterPro" id="IPR011032">
    <property type="entry name" value="GroES-like_sf"/>
</dbReference>
<dbReference type="InterPro" id="IPR013149">
    <property type="entry name" value="ADH-like_C"/>
</dbReference>
<proteinExistence type="predicted"/>
<dbReference type="SMART" id="SM00829">
    <property type="entry name" value="PKS_ER"/>
    <property type="match status" value="1"/>
</dbReference>
<accession>A0A1H3ADK4</accession>
<reference evidence="2 3" key="1">
    <citation type="submission" date="2016-10" db="EMBL/GenBank/DDBJ databases">
        <authorList>
            <person name="Varghese N."/>
            <person name="Submissions S."/>
        </authorList>
    </citation>
    <scope>NUCLEOTIDE SEQUENCE [LARGE SCALE GENOMIC DNA]</scope>
    <source>
        <strain evidence="2 3">DSM 20748</strain>
    </source>
</reference>
<evidence type="ECO:0000313" key="3">
    <source>
        <dbReference type="Proteomes" id="UP000198647"/>
    </source>
</evidence>
<dbReference type="RefSeq" id="WP_093104703.1">
    <property type="nucleotide sequence ID" value="NZ_FNOS01000001.1"/>
</dbReference>
<dbReference type="Gene3D" id="3.90.180.10">
    <property type="entry name" value="Medium-chain alcohol dehydrogenases, catalytic domain"/>
    <property type="match status" value="1"/>
</dbReference>
<dbReference type="Gene3D" id="3.40.50.720">
    <property type="entry name" value="NAD(P)-binding Rossmann-like Domain"/>
    <property type="match status" value="1"/>
</dbReference>
<dbReference type="Pfam" id="PF00107">
    <property type="entry name" value="ADH_zinc_N"/>
    <property type="match status" value="1"/>
</dbReference>
<dbReference type="Pfam" id="PF08240">
    <property type="entry name" value="ADH_N"/>
    <property type="match status" value="1"/>
</dbReference>
<dbReference type="InterPro" id="IPR020843">
    <property type="entry name" value="ER"/>
</dbReference>
<gene>
    <name evidence="2" type="ORF">SAMN04488081_0012</name>
</gene>
<evidence type="ECO:0000259" key="1">
    <source>
        <dbReference type="SMART" id="SM00829"/>
    </source>
</evidence>
<dbReference type="SUPFAM" id="SSF50129">
    <property type="entry name" value="GroES-like"/>
    <property type="match status" value="1"/>
</dbReference>
<feature type="domain" description="Enoyl reductase (ER)" evidence="1">
    <location>
        <begin position="11"/>
        <end position="328"/>
    </location>
</feature>
<name>A0A1H3ADK4_9BACI</name>
<dbReference type="SUPFAM" id="SSF51735">
    <property type="entry name" value="NAD(P)-binding Rossmann-fold domains"/>
    <property type="match status" value="1"/>
</dbReference>
<organism evidence="2 3">
    <name type="scientific">Salimicrobium album</name>
    <dbReference type="NCBI Taxonomy" id="50717"/>
    <lineage>
        <taxon>Bacteria</taxon>
        <taxon>Bacillati</taxon>
        <taxon>Bacillota</taxon>
        <taxon>Bacilli</taxon>
        <taxon>Bacillales</taxon>
        <taxon>Bacillaceae</taxon>
        <taxon>Salimicrobium</taxon>
    </lineage>
</organism>
<dbReference type="InterPro" id="IPR013154">
    <property type="entry name" value="ADH-like_N"/>
</dbReference>
<dbReference type="EMBL" id="FNOS01000001">
    <property type="protein sequence ID" value="SDX27388.1"/>
    <property type="molecule type" value="Genomic_DNA"/>
</dbReference>
<protein>
    <submittedName>
        <fullName evidence="2">Zinc-binding alcohol dehydrogenase/oxidoreductase</fullName>
    </submittedName>
</protein>